<evidence type="ECO:0000256" key="1">
    <source>
        <dbReference type="ARBA" id="ARBA00004141"/>
    </source>
</evidence>
<dbReference type="PIRSF" id="PIRSF002808">
    <property type="entry name" value="Hexose_phosphate_transp"/>
    <property type="match status" value="1"/>
</dbReference>
<dbReference type="HOGENOM" id="CLU_589739_0_0_1"/>
<feature type="domain" description="Major facilitator superfamily (MFS) profile" evidence="9">
    <location>
        <begin position="22"/>
        <end position="457"/>
    </location>
</feature>
<evidence type="ECO:0000256" key="6">
    <source>
        <dbReference type="ARBA" id="ARBA00022989"/>
    </source>
</evidence>
<organism evidence="10 11">
    <name type="scientific">Ostreococcus lucimarinus (strain CCE9901)</name>
    <dbReference type="NCBI Taxonomy" id="436017"/>
    <lineage>
        <taxon>Eukaryota</taxon>
        <taxon>Viridiplantae</taxon>
        <taxon>Chlorophyta</taxon>
        <taxon>Mamiellophyceae</taxon>
        <taxon>Mamiellales</taxon>
        <taxon>Bathycoccaceae</taxon>
        <taxon>Ostreococcus</taxon>
    </lineage>
</organism>
<feature type="transmembrane region" description="Helical" evidence="8">
    <location>
        <begin position="399"/>
        <end position="422"/>
    </location>
</feature>
<dbReference type="KEGG" id="olu:OSTLU_31082"/>
<dbReference type="Pfam" id="PF07690">
    <property type="entry name" value="MFS_1"/>
    <property type="match status" value="1"/>
</dbReference>
<feature type="transmembrane region" description="Helical" evidence="8">
    <location>
        <begin position="165"/>
        <end position="188"/>
    </location>
</feature>
<feature type="transmembrane region" description="Helical" evidence="8">
    <location>
        <begin position="434"/>
        <end position="452"/>
    </location>
</feature>
<sequence length="464" mass="50206">MGVASDIGAMRVVRPMSKRDRTSWMTVVVSFVNFTSFHAVREGYMACKSTLHDRAKYPTVLLGEIDFGFCASYACGLFTAGYLGRKYGVRKTIAISFLLTGLLSIAFGAVIGYALAPKSEDEAWTVAWTAHVPLWMASAFVQGWTYPNFIALLSDSIEPYFRATVLTVWATASPVGDIVGLQIAQAVLREGEEHWPYVMFVAGVFVLLNLVLFLVCIGANKARIVRDEEDEDEEEASLLDAPPVSETVEDESPQAGFWRVMSDVSKIPGVLDYAFSVMALKVVVTSLLFWIPYYVEERFDSHSSSIVSTQFFDLSLILGMGFAALLNRLIGRWVLLFLVSLVLGLVPLLAIPYSKTLGGTVSCIFLAGFLIGPAAALFAGVMSAEVGKKAKIHSDRGGIIGIISGLIDSAGAIGSGTGQILVGALASTYGWHTVFKVLAGFVGIGAISLVRVRRMENEEASTRK</sequence>
<dbReference type="GO" id="GO:0055062">
    <property type="term" value="P:phosphate ion homeostasis"/>
    <property type="evidence" value="ECO:0007669"/>
    <property type="project" value="UniProtKB-ARBA"/>
</dbReference>
<gene>
    <name evidence="10" type="ORF">OSTLU_31082</name>
</gene>
<dbReference type="GO" id="GO:0005789">
    <property type="term" value="C:endoplasmic reticulum membrane"/>
    <property type="evidence" value="ECO:0007669"/>
    <property type="project" value="TreeGrafter"/>
</dbReference>
<keyword evidence="4" id="KW-0762">Sugar transport</keyword>
<dbReference type="PANTHER" id="PTHR43184">
    <property type="entry name" value="MAJOR FACILITATOR SUPERFAMILY TRANSPORTER 16, ISOFORM B"/>
    <property type="match status" value="1"/>
</dbReference>
<dbReference type="OrthoDB" id="431005at2759"/>
<feature type="transmembrane region" description="Helical" evidence="8">
    <location>
        <begin position="60"/>
        <end position="83"/>
    </location>
</feature>
<feature type="transmembrane region" description="Helical" evidence="8">
    <location>
        <begin position="21"/>
        <end position="40"/>
    </location>
</feature>
<dbReference type="EMBL" id="CP000584">
    <property type="protein sequence ID" value="ABO95755.1"/>
    <property type="molecule type" value="Genomic_DNA"/>
</dbReference>
<keyword evidence="3" id="KW-0813">Transport</keyword>
<dbReference type="PANTHER" id="PTHR43184:SF12">
    <property type="entry name" value="SUGAR PHOSPHATE EXCHANGER 3"/>
    <property type="match status" value="1"/>
</dbReference>
<evidence type="ECO:0000313" key="10">
    <source>
        <dbReference type="EMBL" id="ABO95755.1"/>
    </source>
</evidence>
<evidence type="ECO:0000259" key="9">
    <source>
        <dbReference type="PROSITE" id="PS50850"/>
    </source>
</evidence>
<keyword evidence="11" id="KW-1185">Reference proteome</keyword>
<evidence type="ECO:0000256" key="3">
    <source>
        <dbReference type="ARBA" id="ARBA00022448"/>
    </source>
</evidence>
<keyword evidence="5 8" id="KW-0812">Transmembrane</keyword>
<dbReference type="Gene3D" id="1.20.1250.20">
    <property type="entry name" value="MFS general substrate transporter like domains"/>
    <property type="match status" value="2"/>
</dbReference>
<reference evidence="10 11" key="1">
    <citation type="journal article" date="2007" name="Proc. Natl. Acad. Sci. U.S.A.">
        <title>The tiny eukaryote Ostreococcus provides genomic insights into the paradox of plankton speciation.</title>
        <authorList>
            <person name="Palenik B."/>
            <person name="Grimwood J."/>
            <person name="Aerts A."/>
            <person name="Rouze P."/>
            <person name="Salamov A."/>
            <person name="Putnam N."/>
            <person name="Dupont C."/>
            <person name="Jorgensen R."/>
            <person name="Derelle E."/>
            <person name="Rombauts S."/>
            <person name="Zhou K."/>
            <person name="Otillar R."/>
            <person name="Merchant S.S."/>
            <person name="Podell S."/>
            <person name="Gaasterland T."/>
            <person name="Napoli C."/>
            <person name="Gendler K."/>
            <person name="Manuell A."/>
            <person name="Tai V."/>
            <person name="Vallon O."/>
            <person name="Piganeau G."/>
            <person name="Jancek S."/>
            <person name="Heijde M."/>
            <person name="Jabbari K."/>
            <person name="Bowler C."/>
            <person name="Lohr M."/>
            <person name="Robbens S."/>
            <person name="Werner G."/>
            <person name="Dubchak I."/>
            <person name="Pazour G.J."/>
            <person name="Ren Q."/>
            <person name="Paulsen I."/>
            <person name="Delwiche C."/>
            <person name="Schmutz J."/>
            <person name="Rokhsar D."/>
            <person name="Van de Peer Y."/>
            <person name="Moreau H."/>
            <person name="Grigoriev I.V."/>
        </authorList>
    </citation>
    <scope>NUCLEOTIDE SEQUENCE [LARGE SCALE GENOMIC DNA]</scope>
    <source>
        <strain evidence="10 11">CCE9901</strain>
    </source>
</reference>
<dbReference type="SUPFAM" id="SSF103473">
    <property type="entry name" value="MFS general substrate transporter"/>
    <property type="match status" value="1"/>
</dbReference>
<dbReference type="AlphaFoldDB" id="A4RVS7"/>
<dbReference type="Gramene" id="ABO95755">
    <property type="protein sequence ID" value="ABO95755"/>
    <property type="gene ID" value="OSTLU_31082"/>
</dbReference>
<feature type="transmembrane region" description="Helical" evidence="8">
    <location>
        <begin position="357"/>
        <end position="378"/>
    </location>
</feature>
<evidence type="ECO:0000256" key="8">
    <source>
        <dbReference type="SAM" id="Phobius"/>
    </source>
</evidence>
<evidence type="ECO:0000313" key="11">
    <source>
        <dbReference type="Proteomes" id="UP000001568"/>
    </source>
</evidence>
<dbReference type="Proteomes" id="UP000001568">
    <property type="component" value="Chromosome 4"/>
</dbReference>
<keyword evidence="6 8" id="KW-1133">Transmembrane helix</keyword>
<keyword evidence="7 8" id="KW-0472">Membrane</keyword>
<feature type="transmembrane region" description="Helical" evidence="8">
    <location>
        <begin position="95"/>
        <end position="115"/>
    </location>
</feature>
<dbReference type="InterPro" id="IPR000849">
    <property type="entry name" value="Sugar_P_transporter"/>
</dbReference>
<accession>A4RVS7</accession>
<dbReference type="GO" id="GO:0022857">
    <property type="term" value="F:transmembrane transporter activity"/>
    <property type="evidence" value="ECO:0007669"/>
    <property type="project" value="InterPro"/>
</dbReference>
<protein>
    <submittedName>
        <fullName evidence="10">MFS family transporter: glycerol-3-phosphate</fullName>
    </submittedName>
</protein>
<dbReference type="RefSeq" id="XP_001417462.1">
    <property type="nucleotide sequence ID" value="XM_001417425.1"/>
</dbReference>
<feature type="transmembrane region" description="Helical" evidence="8">
    <location>
        <begin position="333"/>
        <end position="351"/>
    </location>
</feature>
<feature type="transmembrane region" description="Helical" evidence="8">
    <location>
        <begin position="135"/>
        <end position="153"/>
    </location>
</feature>
<evidence type="ECO:0000256" key="2">
    <source>
        <dbReference type="ARBA" id="ARBA00009598"/>
    </source>
</evidence>
<proteinExistence type="inferred from homology"/>
<dbReference type="InterPro" id="IPR020846">
    <property type="entry name" value="MFS_dom"/>
</dbReference>
<feature type="transmembrane region" description="Helical" evidence="8">
    <location>
        <begin position="270"/>
        <end position="293"/>
    </location>
</feature>
<dbReference type="InterPro" id="IPR036259">
    <property type="entry name" value="MFS_trans_sf"/>
</dbReference>
<evidence type="ECO:0000256" key="5">
    <source>
        <dbReference type="ARBA" id="ARBA00022692"/>
    </source>
</evidence>
<evidence type="ECO:0000256" key="4">
    <source>
        <dbReference type="ARBA" id="ARBA00022597"/>
    </source>
</evidence>
<dbReference type="eggNOG" id="KOG2533">
    <property type="taxonomic scope" value="Eukaryota"/>
</dbReference>
<evidence type="ECO:0000256" key="7">
    <source>
        <dbReference type="ARBA" id="ARBA00023136"/>
    </source>
</evidence>
<name>A4RVS7_OSTLU</name>
<comment type="similarity">
    <text evidence="2">Belongs to the major facilitator superfamily. Organophosphate:Pi antiporter (OPA) (TC 2.A.1.4) family.</text>
</comment>
<feature type="transmembrane region" description="Helical" evidence="8">
    <location>
        <begin position="305"/>
        <end position="326"/>
    </location>
</feature>
<dbReference type="OMA" id="SCAFART"/>
<feature type="transmembrane region" description="Helical" evidence="8">
    <location>
        <begin position="194"/>
        <end position="217"/>
    </location>
</feature>
<comment type="subcellular location">
    <subcellularLocation>
        <location evidence="1">Membrane</location>
        <topology evidence="1">Multi-pass membrane protein</topology>
    </subcellularLocation>
</comment>
<dbReference type="GeneID" id="5001628"/>
<dbReference type="InterPro" id="IPR011701">
    <property type="entry name" value="MFS"/>
</dbReference>
<dbReference type="PROSITE" id="PS50850">
    <property type="entry name" value="MFS"/>
    <property type="match status" value="1"/>
</dbReference>